<evidence type="ECO:0000256" key="8">
    <source>
        <dbReference type="SAM" id="Phobius"/>
    </source>
</evidence>
<dbReference type="Proteomes" id="UP000264702">
    <property type="component" value="Unassembled WGS sequence"/>
</dbReference>
<dbReference type="Pfam" id="PF01435">
    <property type="entry name" value="Peptidase_M48"/>
    <property type="match status" value="1"/>
</dbReference>
<dbReference type="AlphaFoldDB" id="A0A372IM89"/>
<evidence type="ECO:0000256" key="2">
    <source>
        <dbReference type="ARBA" id="ARBA00022723"/>
    </source>
</evidence>
<comment type="cofactor">
    <cofactor evidence="7">
        <name>Zn(2+)</name>
        <dbReference type="ChEBI" id="CHEBI:29105"/>
    </cofactor>
    <text evidence="7">Binds 1 zinc ion per subunit.</text>
</comment>
<feature type="active site" description="Proton donor" evidence="6">
    <location>
        <position position="384"/>
    </location>
</feature>
<keyword evidence="1" id="KW-0645">Protease</keyword>
<evidence type="ECO:0000259" key="10">
    <source>
        <dbReference type="Pfam" id="PF16491"/>
    </source>
</evidence>
<dbReference type="EMBL" id="QVQT01000004">
    <property type="protein sequence ID" value="RFU16036.1"/>
    <property type="molecule type" value="Genomic_DNA"/>
</dbReference>
<evidence type="ECO:0000256" key="3">
    <source>
        <dbReference type="ARBA" id="ARBA00022801"/>
    </source>
</evidence>
<keyword evidence="5" id="KW-0482">Metalloprotease</keyword>
<evidence type="ECO:0000256" key="4">
    <source>
        <dbReference type="ARBA" id="ARBA00022833"/>
    </source>
</evidence>
<gene>
    <name evidence="11" type="ORF">D0Y96_11425</name>
</gene>
<accession>A0A372IM89</accession>
<feature type="binding site" evidence="7">
    <location>
        <position position="380"/>
    </location>
    <ligand>
        <name>Zn(2+)</name>
        <dbReference type="ChEBI" id="CHEBI:29105"/>
        <note>catalytic</note>
    </ligand>
</feature>
<keyword evidence="12" id="KW-1185">Reference proteome</keyword>
<dbReference type="PANTHER" id="PTHR10120">
    <property type="entry name" value="CAAX PRENYL PROTEASE 1"/>
    <property type="match status" value="1"/>
</dbReference>
<organism evidence="11 12">
    <name type="scientific">Paracidobacterium acidisoli</name>
    <dbReference type="NCBI Taxonomy" id="2303751"/>
    <lineage>
        <taxon>Bacteria</taxon>
        <taxon>Pseudomonadati</taxon>
        <taxon>Acidobacteriota</taxon>
        <taxon>Terriglobia</taxon>
        <taxon>Terriglobales</taxon>
        <taxon>Acidobacteriaceae</taxon>
        <taxon>Paracidobacterium</taxon>
    </lineage>
</organism>
<feature type="transmembrane region" description="Helical" evidence="8">
    <location>
        <begin position="345"/>
        <end position="367"/>
    </location>
</feature>
<dbReference type="GO" id="GO:0004222">
    <property type="term" value="F:metalloendopeptidase activity"/>
    <property type="evidence" value="ECO:0007669"/>
    <property type="project" value="InterPro"/>
</dbReference>
<dbReference type="InterPro" id="IPR027057">
    <property type="entry name" value="CAXX_Prtase_1"/>
</dbReference>
<keyword evidence="2 7" id="KW-0479">Metal-binding</keyword>
<evidence type="ECO:0000256" key="6">
    <source>
        <dbReference type="PIRSR" id="PIRSR627057-1"/>
    </source>
</evidence>
<evidence type="ECO:0000313" key="11">
    <source>
        <dbReference type="EMBL" id="RFU16036.1"/>
    </source>
</evidence>
<dbReference type="GO" id="GO:0046872">
    <property type="term" value="F:metal ion binding"/>
    <property type="evidence" value="ECO:0007669"/>
    <property type="project" value="UniProtKB-KW"/>
</dbReference>
<feature type="transmembrane region" description="Helical" evidence="8">
    <location>
        <begin position="168"/>
        <end position="187"/>
    </location>
</feature>
<name>A0A372IM89_9BACT</name>
<feature type="transmembrane region" description="Helical" evidence="8">
    <location>
        <begin position="82"/>
        <end position="101"/>
    </location>
</feature>
<proteinExistence type="predicted"/>
<feature type="domain" description="CAAX prenyl protease 1 N-terminal" evidence="10">
    <location>
        <begin position="66"/>
        <end position="222"/>
    </location>
</feature>
<keyword evidence="4 7" id="KW-0862">Zinc</keyword>
<keyword evidence="8" id="KW-1133">Transmembrane helix</keyword>
<dbReference type="InterPro" id="IPR032456">
    <property type="entry name" value="Peptidase_M48_N"/>
</dbReference>
<evidence type="ECO:0000256" key="7">
    <source>
        <dbReference type="PIRSR" id="PIRSR627057-2"/>
    </source>
</evidence>
<protein>
    <submittedName>
        <fullName evidence="11">M48 family peptidase</fullName>
    </submittedName>
</protein>
<dbReference type="CDD" id="cd07343">
    <property type="entry name" value="M48A_Zmpste24p_like"/>
    <property type="match status" value="1"/>
</dbReference>
<evidence type="ECO:0000256" key="1">
    <source>
        <dbReference type="ARBA" id="ARBA00022670"/>
    </source>
</evidence>
<feature type="binding site" evidence="7">
    <location>
        <position position="300"/>
    </location>
    <ligand>
        <name>Zn(2+)</name>
        <dbReference type="ChEBI" id="CHEBI:29105"/>
        <note>catalytic</note>
    </ligand>
</feature>
<dbReference type="Pfam" id="PF16491">
    <property type="entry name" value="Peptidase_M48_N"/>
    <property type="match status" value="1"/>
</dbReference>
<sequence>MAASLKENPAERNRNRMTLKIQPRMVLRRGRIGGAAAMMLALQTASGFAETTQQAGSAGKAVYTLPPAKLAKAIALSHARTALHFGGTLWIVLALGLLVYLRAGDGIRAWAAGVTHRRWLQGLLVCPVWLLALSLIGLPLDLLDQQVDRHFGLSIQGWPGWFGDWGKSLLLTLVFGTLALSAVYALMRHSQRRWWLWFWVISLPVEVLLVFLVPVVIDPLFNHFSPLAASDPALVIQLERVAARGHLYIPPERMFVMDASRKVTGLNAYVTGFGATKRIVVWDNTIHEAPADEILFIYGHEQGHYVLRHIAKGLVFYGALLLLFYWAAFRLMRGLIRRHGVRWRIAFVDDWASVGLLLLLITVLGFLAEPAGNAFSRWEEHQADVYGQEVIHGLVADPQRTAVSSFVRLGEIWLDNPSPSPFVEFWSYSHPSTSERAAFAAQYDPWQPGRHPKYFEKEVRRNP</sequence>
<dbReference type="GO" id="GO:0071586">
    <property type="term" value="P:CAAX-box protein processing"/>
    <property type="evidence" value="ECO:0007669"/>
    <property type="project" value="InterPro"/>
</dbReference>
<keyword evidence="8" id="KW-0812">Transmembrane</keyword>
<dbReference type="Gene3D" id="3.30.2010.10">
    <property type="entry name" value="Metalloproteases ('zincins'), catalytic domain"/>
    <property type="match status" value="1"/>
</dbReference>
<evidence type="ECO:0000256" key="5">
    <source>
        <dbReference type="ARBA" id="ARBA00023049"/>
    </source>
</evidence>
<keyword evidence="8" id="KW-0472">Membrane</keyword>
<feature type="binding site" evidence="7">
    <location>
        <position position="304"/>
    </location>
    <ligand>
        <name>Zn(2+)</name>
        <dbReference type="ChEBI" id="CHEBI:29105"/>
        <note>catalytic</note>
    </ligand>
</feature>
<comment type="caution">
    <text evidence="11">The sequence shown here is derived from an EMBL/GenBank/DDBJ whole genome shotgun (WGS) entry which is preliminary data.</text>
</comment>
<feature type="transmembrane region" description="Helical" evidence="8">
    <location>
        <begin position="194"/>
        <end position="217"/>
    </location>
</feature>
<evidence type="ECO:0000313" key="12">
    <source>
        <dbReference type="Proteomes" id="UP000264702"/>
    </source>
</evidence>
<feature type="domain" description="Peptidase M48" evidence="9">
    <location>
        <begin position="237"/>
        <end position="440"/>
    </location>
</feature>
<evidence type="ECO:0000259" key="9">
    <source>
        <dbReference type="Pfam" id="PF01435"/>
    </source>
</evidence>
<reference evidence="11 12" key="1">
    <citation type="submission" date="2018-08" db="EMBL/GenBank/DDBJ databases">
        <title>Acidipila sp. 4G-K13, an acidobacterium isolated from forest soil.</title>
        <authorList>
            <person name="Gao Z.-H."/>
            <person name="Qiu L.-H."/>
        </authorList>
    </citation>
    <scope>NUCLEOTIDE SEQUENCE [LARGE SCALE GENOMIC DNA]</scope>
    <source>
        <strain evidence="11 12">4G-K13</strain>
    </source>
</reference>
<keyword evidence="3" id="KW-0378">Hydrolase</keyword>
<feature type="transmembrane region" description="Helical" evidence="8">
    <location>
        <begin position="122"/>
        <end position="140"/>
    </location>
</feature>
<dbReference type="InterPro" id="IPR001915">
    <property type="entry name" value="Peptidase_M48"/>
</dbReference>
<feature type="active site" evidence="6">
    <location>
        <position position="301"/>
    </location>
</feature>
<feature type="transmembrane region" description="Helical" evidence="8">
    <location>
        <begin position="314"/>
        <end position="333"/>
    </location>
</feature>